<dbReference type="CDD" id="cd01840">
    <property type="entry name" value="SGNH_hydrolase_yrhL_like"/>
    <property type="match status" value="1"/>
</dbReference>
<protein>
    <submittedName>
        <fullName evidence="12">Acyltransferase</fullName>
    </submittedName>
</protein>
<keyword evidence="6 10" id="KW-1133">Transmembrane helix</keyword>
<keyword evidence="8 12" id="KW-0012">Acyltransferase</keyword>
<accession>A0A268EJJ4</accession>
<feature type="transmembrane region" description="Helical" evidence="10">
    <location>
        <begin position="81"/>
        <end position="99"/>
    </location>
</feature>
<dbReference type="GO" id="GO:0009103">
    <property type="term" value="P:lipopolysaccharide biosynthetic process"/>
    <property type="evidence" value="ECO:0007669"/>
    <property type="project" value="TreeGrafter"/>
</dbReference>
<dbReference type="SUPFAM" id="SSF52266">
    <property type="entry name" value="SGNH hydrolase"/>
    <property type="match status" value="1"/>
</dbReference>
<evidence type="ECO:0000256" key="4">
    <source>
        <dbReference type="ARBA" id="ARBA00022679"/>
    </source>
</evidence>
<dbReference type="EMBL" id="NPBY01000067">
    <property type="protein sequence ID" value="PAD73293.1"/>
    <property type="molecule type" value="Genomic_DNA"/>
</dbReference>
<name>A0A268EJJ4_9BACL</name>
<evidence type="ECO:0000256" key="8">
    <source>
        <dbReference type="ARBA" id="ARBA00023315"/>
    </source>
</evidence>
<dbReference type="PANTHER" id="PTHR23028">
    <property type="entry name" value="ACETYLTRANSFERASE"/>
    <property type="match status" value="1"/>
</dbReference>
<dbReference type="GO" id="GO:0005886">
    <property type="term" value="C:plasma membrane"/>
    <property type="evidence" value="ECO:0007669"/>
    <property type="project" value="UniProtKB-SubCell"/>
</dbReference>
<evidence type="ECO:0000256" key="6">
    <source>
        <dbReference type="ARBA" id="ARBA00022989"/>
    </source>
</evidence>
<dbReference type="InterPro" id="IPR002656">
    <property type="entry name" value="Acyl_transf_3_dom"/>
</dbReference>
<reference evidence="12 13" key="1">
    <citation type="submission" date="2017-07" db="EMBL/GenBank/DDBJ databases">
        <title>Isolation and whole genome analysis of endospore-forming bacteria from heroin.</title>
        <authorList>
            <person name="Kalinowski J."/>
            <person name="Ahrens B."/>
            <person name="Al-Dilaimi A."/>
            <person name="Winkler A."/>
            <person name="Wibberg D."/>
            <person name="Schleenbecker U."/>
            <person name="Ruckert C."/>
            <person name="Wolfel R."/>
            <person name="Grass G."/>
        </authorList>
    </citation>
    <scope>NUCLEOTIDE SEQUENCE [LARGE SCALE GENOMIC DNA]</scope>
    <source>
        <strain evidence="12 13">7537-G1</strain>
    </source>
</reference>
<feature type="transmembrane region" description="Helical" evidence="10">
    <location>
        <begin position="335"/>
        <end position="353"/>
    </location>
</feature>
<evidence type="ECO:0000256" key="3">
    <source>
        <dbReference type="ARBA" id="ARBA00022475"/>
    </source>
</evidence>
<dbReference type="Gene3D" id="3.40.50.1110">
    <property type="entry name" value="SGNH hydrolase"/>
    <property type="match status" value="1"/>
</dbReference>
<evidence type="ECO:0000256" key="1">
    <source>
        <dbReference type="ARBA" id="ARBA00004651"/>
    </source>
</evidence>
<sequence length="743" mass="80594">MHPPDRPLTRYMPGLDGLRALALLAVMAYHWQFGFASGGFLGVSLFFVLSGYLITDILAAQWHHSRTLNLKDFWMRRIRRLMPAMLFTLFMTVVWVTLFDPARLPELRNDVLGAVTYISNWQFIWEQKSYFESFGPPSPLGHFWSLAVEEQFYLLWPILMVIGLRFFPRRGQLFTFIMTGAALSAFAMAALYVPGTDPSRVYFGTDTRAFGLLIGAALALVWPSSKLSSVSSTRRTRHSLNLVGGLALFIVLFMLWKTDRYDPLVYQGGMLGFSVAAAVLVAALAHPASMWSRLLSWKPLRWIGVRSYGIYLWHYPVMILTSPPAGPGQLSAAEISLQIIASIVLAALTYTYVEEPIRRGRLQSLWNNVRQRKPRSIFLTLRGSMASLGLIGLLAIFCFGIMTSAHTVKTGGDMAAWLEMTNPEGSQPAGAVNGSDTTKGHINNTHPQQAQGESDDRNADGKPDISGEKPESPPSSIDERSDETSATGNPDKDSEEGAGSGDPAPGKARPTDSDETGQQSEPGSPGDTSSQDLPPSGGEKSPSSTQPSDAPSSDPSGSGDAGDSPSGEGKSRPQQGEPPRAGHETGSPAAAISAIGDSVMLGVTPYLEQSLPGINIDAEIGRQLRQAESLLPQLAQWGRIDGGVVIIALGTNGAFSPQELDSLLTSLSSAKQVVLVNIRVPRDWEQQVNRMLAQAAADYPNVSLADWHSASKGHPEYFYEDGVHLRPEGAKAYTALLIQTIKP</sequence>
<keyword evidence="3" id="KW-1003">Cell membrane</keyword>
<evidence type="ECO:0000256" key="2">
    <source>
        <dbReference type="ARBA" id="ARBA00007400"/>
    </source>
</evidence>
<dbReference type="OrthoDB" id="9796461at2"/>
<dbReference type="PANTHER" id="PTHR23028:SF53">
    <property type="entry name" value="ACYL_TRANSF_3 DOMAIN-CONTAINING PROTEIN"/>
    <property type="match status" value="1"/>
</dbReference>
<feature type="transmembrane region" description="Helical" evidence="10">
    <location>
        <begin position="174"/>
        <end position="195"/>
    </location>
</feature>
<dbReference type="InterPro" id="IPR036514">
    <property type="entry name" value="SGNH_hydro_sf"/>
</dbReference>
<evidence type="ECO:0000313" key="12">
    <source>
        <dbReference type="EMBL" id="PAD73293.1"/>
    </source>
</evidence>
<evidence type="ECO:0000259" key="11">
    <source>
        <dbReference type="Pfam" id="PF01757"/>
    </source>
</evidence>
<feature type="transmembrane region" description="Helical" evidence="10">
    <location>
        <begin position="379"/>
        <end position="402"/>
    </location>
</feature>
<evidence type="ECO:0000313" key="13">
    <source>
        <dbReference type="Proteomes" id="UP000215596"/>
    </source>
</evidence>
<feature type="transmembrane region" description="Helical" evidence="10">
    <location>
        <begin position="207"/>
        <end position="227"/>
    </location>
</feature>
<feature type="transmembrane region" description="Helical" evidence="10">
    <location>
        <begin position="239"/>
        <end position="258"/>
    </location>
</feature>
<feature type="transmembrane region" description="Helical" evidence="10">
    <location>
        <begin position="37"/>
        <end position="60"/>
    </location>
</feature>
<feature type="transmembrane region" description="Helical" evidence="10">
    <location>
        <begin position="264"/>
        <end position="285"/>
    </location>
</feature>
<comment type="subcellular location">
    <subcellularLocation>
        <location evidence="1">Cell membrane</location>
        <topology evidence="1">Multi-pass membrane protein</topology>
    </subcellularLocation>
</comment>
<keyword evidence="5 10" id="KW-0812">Transmembrane</keyword>
<keyword evidence="4 12" id="KW-0808">Transferase</keyword>
<dbReference type="Proteomes" id="UP000215596">
    <property type="component" value="Unassembled WGS sequence"/>
</dbReference>
<feature type="compositionally biased region" description="Basic and acidic residues" evidence="9">
    <location>
        <begin position="454"/>
        <end position="483"/>
    </location>
</feature>
<feature type="compositionally biased region" description="Low complexity" evidence="9">
    <location>
        <begin position="541"/>
        <end position="567"/>
    </location>
</feature>
<feature type="domain" description="Acyltransferase 3" evidence="11">
    <location>
        <begin position="13"/>
        <end position="349"/>
    </location>
</feature>
<gene>
    <name evidence="12" type="ORF">CHH67_20370</name>
</gene>
<feature type="compositionally biased region" description="Polar residues" evidence="9">
    <location>
        <begin position="434"/>
        <end position="452"/>
    </location>
</feature>
<feature type="transmembrane region" description="Helical" evidence="10">
    <location>
        <begin position="305"/>
        <end position="323"/>
    </location>
</feature>
<keyword evidence="7 10" id="KW-0472">Membrane</keyword>
<proteinExistence type="inferred from homology"/>
<evidence type="ECO:0000256" key="9">
    <source>
        <dbReference type="SAM" id="MobiDB-lite"/>
    </source>
</evidence>
<evidence type="ECO:0000256" key="5">
    <source>
        <dbReference type="ARBA" id="ARBA00022692"/>
    </source>
</evidence>
<feature type="compositionally biased region" description="Polar residues" evidence="9">
    <location>
        <begin position="516"/>
        <end position="533"/>
    </location>
</feature>
<dbReference type="Pfam" id="PF01757">
    <property type="entry name" value="Acyl_transf_3"/>
    <property type="match status" value="1"/>
</dbReference>
<dbReference type="GO" id="GO:0016747">
    <property type="term" value="F:acyltransferase activity, transferring groups other than amino-acyl groups"/>
    <property type="evidence" value="ECO:0007669"/>
    <property type="project" value="InterPro"/>
</dbReference>
<feature type="transmembrane region" description="Helical" evidence="10">
    <location>
        <begin position="151"/>
        <end position="167"/>
    </location>
</feature>
<evidence type="ECO:0000256" key="10">
    <source>
        <dbReference type="SAM" id="Phobius"/>
    </source>
</evidence>
<evidence type="ECO:0000256" key="7">
    <source>
        <dbReference type="ARBA" id="ARBA00023136"/>
    </source>
</evidence>
<comment type="similarity">
    <text evidence="2">Belongs to the acyltransferase 3 family.</text>
</comment>
<dbReference type="AlphaFoldDB" id="A0A268EJJ4"/>
<dbReference type="InterPro" id="IPR050879">
    <property type="entry name" value="Acyltransferase_3"/>
</dbReference>
<feature type="region of interest" description="Disordered" evidence="9">
    <location>
        <begin position="420"/>
        <end position="588"/>
    </location>
</feature>
<comment type="caution">
    <text evidence="12">The sequence shown here is derived from an EMBL/GenBank/DDBJ whole genome shotgun (WGS) entry which is preliminary data.</text>
</comment>
<organism evidence="12 13">
    <name type="scientific">Paenibacillus campinasensis</name>
    <dbReference type="NCBI Taxonomy" id="66347"/>
    <lineage>
        <taxon>Bacteria</taxon>
        <taxon>Bacillati</taxon>
        <taxon>Bacillota</taxon>
        <taxon>Bacilli</taxon>
        <taxon>Bacillales</taxon>
        <taxon>Paenibacillaceae</taxon>
        <taxon>Paenibacillus</taxon>
    </lineage>
</organism>